<evidence type="ECO:0008006" key="3">
    <source>
        <dbReference type="Google" id="ProtNLM"/>
    </source>
</evidence>
<sequence length="87" mass="9570">MRVLLGSRSISPSPNSIVIDIPEHAEADLSFIQLIESARRQAKAQSKSITHSSPAKGNVLKVLERAGFLDAFNSDDAKFWLHKEVTP</sequence>
<dbReference type="RefSeq" id="WP_225039737.1">
    <property type="nucleotide sequence ID" value="NZ_ATTO01000050.1"/>
</dbReference>
<accession>W6RXY5</accession>
<dbReference type="KEGG" id="rhl:LPU83_3492"/>
<evidence type="ECO:0000313" key="2">
    <source>
        <dbReference type="Proteomes" id="UP000019443"/>
    </source>
</evidence>
<dbReference type="AlphaFoldDB" id="W6RXY5"/>
<proteinExistence type="predicted"/>
<dbReference type="HOGENOM" id="CLU_2481176_0_0_5"/>
<organism evidence="1 2">
    <name type="scientific">Rhizobium favelukesii</name>
    <dbReference type="NCBI Taxonomy" id="348824"/>
    <lineage>
        <taxon>Bacteria</taxon>
        <taxon>Pseudomonadati</taxon>
        <taxon>Pseudomonadota</taxon>
        <taxon>Alphaproteobacteria</taxon>
        <taxon>Hyphomicrobiales</taxon>
        <taxon>Rhizobiaceae</taxon>
        <taxon>Rhizobium/Agrobacterium group</taxon>
        <taxon>Rhizobium</taxon>
    </lineage>
</organism>
<gene>
    <name evidence="1" type="ORF">LPU83_3492</name>
</gene>
<dbReference type="eggNOG" id="ENOG5033DPZ">
    <property type="taxonomic scope" value="Bacteria"/>
</dbReference>
<keyword evidence="2" id="KW-1185">Reference proteome</keyword>
<dbReference type="PATRIC" id="fig|348824.6.peg.3758"/>
<name>W6RXY5_9HYPH</name>
<reference evidence="1" key="1">
    <citation type="submission" date="2013-11" db="EMBL/GenBank/DDBJ databases">
        <title>Draft genome sequence of the broad-host-range Rhizobium sp. LPU83 strain, a member of the low-genetic diversity Oregon-like Rhizobium sp. group.</title>
        <authorList>
            <person name="Wibberg D."/>
            <person name="Puehler A."/>
            <person name="Schlueter A."/>
        </authorList>
    </citation>
    <scope>NUCLEOTIDE SEQUENCE [LARGE SCALE GENOMIC DNA]</scope>
    <source>
        <strain evidence="1">LPU83</strain>
    </source>
</reference>
<dbReference type="EMBL" id="HG916852">
    <property type="protein sequence ID" value="CDM59136.1"/>
    <property type="molecule type" value="Genomic_DNA"/>
</dbReference>
<evidence type="ECO:0000313" key="1">
    <source>
        <dbReference type="EMBL" id="CDM59136.1"/>
    </source>
</evidence>
<dbReference type="Proteomes" id="UP000019443">
    <property type="component" value="Chromosome"/>
</dbReference>
<protein>
    <recommendedName>
        <fullName evidence="3">STAS domain-containing protein</fullName>
    </recommendedName>
</protein>